<dbReference type="EMBL" id="WMZR01000007">
    <property type="protein sequence ID" value="MTS51342.1"/>
    <property type="molecule type" value="Genomic_DNA"/>
</dbReference>
<keyword evidence="1" id="KW-0472">Membrane</keyword>
<keyword evidence="1" id="KW-0812">Transmembrane</keyword>
<evidence type="ECO:0000313" key="6">
    <source>
        <dbReference type="Proteomes" id="UP000053433"/>
    </source>
</evidence>
<evidence type="ECO:0000313" key="8">
    <source>
        <dbReference type="Proteomes" id="UP000449193"/>
    </source>
</evidence>
<evidence type="ECO:0000313" key="4">
    <source>
        <dbReference type="EMBL" id="MTS27127.1"/>
    </source>
</evidence>
<dbReference type="InterPro" id="IPR052712">
    <property type="entry name" value="Acid_resist_chaperone_HdeD"/>
</dbReference>
<feature type="transmembrane region" description="Helical" evidence="1">
    <location>
        <begin position="153"/>
        <end position="175"/>
    </location>
</feature>
<reference evidence="3 7" key="3">
    <citation type="submission" date="2019-08" db="EMBL/GenBank/DDBJ databases">
        <title>In-depth cultivation of the pig gut microbiome towards novel bacterial diversity and tailored functional studies.</title>
        <authorList>
            <person name="Wylensek D."/>
            <person name="Hitch T.C.A."/>
            <person name="Clavel T."/>
        </authorList>
    </citation>
    <scope>NUCLEOTIDE SEQUENCE [LARGE SCALE GENOMIC DNA]</scope>
    <source>
        <strain evidence="3 7">WCA3-601-WT-6J</strain>
    </source>
</reference>
<dbReference type="Proteomes" id="UP000431913">
    <property type="component" value="Unassembled WGS sequence"/>
</dbReference>
<evidence type="ECO:0000313" key="7">
    <source>
        <dbReference type="Proteomes" id="UP000431913"/>
    </source>
</evidence>
<accession>A0A0W7TTQ3</accession>
<feature type="transmembrane region" description="Helical" evidence="1">
    <location>
        <begin position="89"/>
        <end position="108"/>
    </location>
</feature>
<protein>
    <recommendedName>
        <fullName evidence="10">DUF308 domain-containing protein</fullName>
    </recommendedName>
</protein>
<dbReference type="EMBL" id="LMUA01000004">
    <property type="protein sequence ID" value="KUE77103.1"/>
    <property type="molecule type" value="Genomic_DNA"/>
</dbReference>
<feature type="transmembrane region" description="Helical" evidence="1">
    <location>
        <begin position="63"/>
        <end position="83"/>
    </location>
</feature>
<dbReference type="PANTHER" id="PTHR34989">
    <property type="entry name" value="PROTEIN HDED"/>
    <property type="match status" value="1"/>
</dbReference>
<evidence type="ECO:0000313" key="3">
    <source>
        <dbReference type="EMBL" id="MST93323.1"/>
    </source>
</evidence>
<dbReference type="EMBL" id="VUNJ01000024">
    <property type="protein sequence ID" value="MST93323.1"/>
    <property type="molecule type" value="Genomic_DNA"/>
</dbReference>
<dbReference type="Proteomes" id="UP000053433">
    <property type="component" value="Unassembled WGS sequence"/>
</dbReference>
<feature type="transmembrane region" description="Helical" evidence="1">
    <location>
        <begin position="36"/>
        <end position="56"/>
    </location>
</feature>
<evidence type="ECO:0000313" key="5">
    <source>
        <dbReference type="EMBL" id="MTS51342.1"/>
    </source>
</evidence>
<dbReference type="PANTHER" id="PTHR34989:SF1">
    <property type="entry name" value="PROTEIN HDED"/>
    <property type="match status" value="1"/>
</dbReference>
<dbReference type="Pfam" id="PF03729">
    <property type="entry name" value="DUF308"/>
    <property type="match status" value="1"/>
</dbReference>
<dbReference type="RefSeq" id="WP_009324526.1">
    <property type="nucleotide sequence ID" value="NZ_CAOJUJ010000016.1"/>
</dbReference>
<feature type="transmembrane region" description="Helical" evidence="1">
    <location>
        <begin position="120"/>
        <end position="141"/>
    </location>
</feature>
<evidence type="ECO:0008006" key="10">
    <source>
        <dbReference type="Google" id="ProtNLM"/>
    </source>
</evidence>
<dbReference type="GO" id="GO:0005886">
    <property type="term" value="C:plasma membrane"/>
    <property type="evidence" value="ECO:0007669"/>
    <property type="project" value="TreeGrafter"/>
</dbReference>
<keyword evidence="1" id="KW-1133">Transmembrane helix</keyword>
<reference evidence="2 6" key="1">
    <citation type="submission" date="2015-10" db="EMBL/GenBank/DDBJ databases">
        <title>A novel member of the family Ruminococcaceae isolated from human faeces.</title>
        <authorList>
            <person name="Shkoporov A.N."/>
            <person name="Chaplin A.V."/>
            <person name="Motuzova O.V."/>
            <person name="Kafarskaia L.I."/>
            <person name="Efimov B.A."/>
        </authorList>
    </citation>
    <scope>NUCLEOTIDE SEQUENCE [LARGE SCALE GENOMIC DNA]</scope>
    <source>
        <strain evidence="2 6">668</strain>
    </source>
</reference>
<feature type="transmembrane region" description="Helical" evidence="1">
    <location>
        <begin position="12"/>
        <end position="30"/>
    </location>
</feature>
<gene>
    <name evidence="2" type="ORF">ASJ35_04180</name>
    <name evidence="3" type="ORF">FYJ76_15525</name>
    <name evidence="5" type="ORF">GMD52_07290</name>
    <name evidence="4" type="ORF">GMD59_07465</name>
</gene>
<proteinExistence type="predicted"/>
<dbReference type="GeneID" id="42856961"/>
<evidence type="ECO:0000313" key="2">
    <source>
        <dbReference type="EMBL" id="KUE77103.1"/>
    </source>
</evidence>
<dbReference type="EMBL" id="WMZU01000009">
    <property type="protein sequence ID" value="MTS27127.1"/>
    <property type="molecule type" value="Genomic_DNA"/>
</dbReference>
<organism evidence="2 6">
    <name type="scientific">Ruthenibacterium lactatiformans</name>
    <dbReference type="NCBI Taxonomy" id="1550024"/>
    <lineage>
        <taxon>Bacteria</taxon>
        <taxon>Bacillati</taxon>
        <taxon>Bacillota</taxon>
        <taxon>Clostridia</taxon>
        <taxon>Eubacteriales</taxon>
        <taxon>Oscillospiraceae</taxon>
        <taxon>Ruthenibacterium</taxon>
    </lineage>
</organism>
<name>A0A0W7TTQ3_9FIRM</name>
<reference evidence="8 9" key="2">
    <citation type="journal article" date="2019" name="Nat. Med.">
        <title>A library of human gut bacterial isolates paired with longitudinal multiomics data enables mechanistic microbiome research.</title>
        <authorList>
            <person name="Poyet M."/>
            <person name="Groussin M."/>
            <person name="Gibbons S.M."/>
            <person name="Avila-Pacheco J."/>
            <person name="Jiang X."/>
            <person name="Kearney S.M."/>
            <person name="Perrotta A.R."/>
            <person name="Berdy B."/>
            <person name="Zhao S."/>
            <person name="Lieberman T.D."/>
            <person name="Swanson P.K."/>
            <person name="Smith M."/>
            <person name="Roesemann S."/>
            <person name="Alexander J.E."/>
            <person name="Rich S.A."/>
            <person name="Livny J."/>
            <person name="Vlamakis H."/>
            <person name="Clish C."/>
            <person name="Bullock K."/>
            <person name="Deik A."/>
            <person name="Scott J."/>
            <person name="Pierce K.A."/>
            <person name="Xavier R.J."/>
            <person name="Alm E.J."/>
        </authorList>
    </citation>
    <scope>NUCLEOTIDE SEQUENCE [LARGE SCALE GENOMIC DNA]</scope>
    <source>
        <strain evidence="4 9">BIOML-A4</strain>
        <strain evidence="5 8">BIOML-A7</strain>
    </source>
</reference>
<dbReference type="Proteomes" id="UP000472755">
    <property type="component" value="Unassembled WGS sequence"/>
</dbReference>
<dbReference type="InterPro" id="IPR005325">
    <property type="entry name" value="DUF308_memb"/>
</dbReference>
<sequence length="208" mass="22862">MKGIKSFRRTFLLIAALYLACGISLLVWPAQSGLVICYVFGGISLLYGAVQIIRYCCNAAVSIFRYELVTGILCCAFGLFVILRADMVLAVLPFVFGCAIVFDSVMTLQNAIDLRRLGFSRWWLILLLAGVTGAFGVLLFFEPFAALAMVRFIGAVLVLDGCADLVSVLCLTYWVKKAKRGLEAIYDEARYEAAAIEAEGRIQDESEP</sequence>
<evidence type="ECO:0000256" key="1">
    <source>
        <dbReference type="SAM" id="Phobius"/>
    </source>
</evidence>
<dbReference type="AlphaFoldDB" id="A0A0W7TTQ3"/>
<comment type="caution">
    <text evidence="2">The sequence shown here is derived from an EMBL/GenBank/DDBJ whole genome shotgun (WGS) entry which is preliminary data.</text>
</comment>
<dbReference type="Proteomes" id="UP000449193">
    <property type="component" value="Unassembled WGS sequence"/>
</dbReference>
<evidence type="ECO:0000313" key="9">
    <source>
        <dbReference type="Proteomes" id="UP000472755"/>
    </source>
</evidence>